<evidence type="ECO:0000313" key="3">
    <source>
        <dbReference type="Proteomes" id="UP001597197"/>
    </source>
</evidence>
<evidence type="ECO:0000256" key="1">
    <source>
        <dbReference type="SAM" id="Phobius"/>
    </source>
</evidence>
<feature type="transmembrane region" description="Helical" evidence="1">
    <location>
        <begin position="99"/>
        <end position="120"/>
    </location>
</feature>
<feature type="transmembrane region" description="Helical" evidence="1">
    <location>
        <begin position="140"/>
        <end position="162"/>
    </location>
</feature>
<sequence length="248" mass="27003">MNQSFNLTRFGRLLRKHTAEHFKSYALGAGVLLGGMLAVMGFLAYVGGGLGQQQQAILFILFLLAAGTFFTTTALAEFGRGSRAALALMLPASQLEKYLVAWLFSLPIFFAVFVADFYLVDWLVISLSREADAVANVFTADIMGSVVLIYLVLHGVALWGSILFQQQQFIKTGFLVFAVAAGVSIINYQVMKALIGPEFRMSLPFTAVNLNNGPSVSLSEAQSQPLPLLVLLPLLWAAAYARLTEKQL</sequence>
<feature type="transmembrane region" description="Helical" evidence="1">
    <location>
        <begin position="57"/>
        <end position="78"/>
    </location>
</feature>
<dbReference type="Proteomes" id="UP001597197">
    <property type="component" value="Unassembled WGS sequence"/>
</dbReference>
<dbReference type="EMBL" id="JBHUFD010000003">
    <property type="protein sequence ID" value="MFD1872409.1"/>
    <property type="molecule type" value="Genomic_DNA"/>
</dbReference>
<gene>
    <name evidence="2" type="ORF">ACFSDX_08220</name>
</gene>
<keyword evidence="1" id="KW-1133">Transmembrane helix</keyword>
<evidence type="ECO:0000313" key="2">
    <source>
        <dbReference type="EMBL" id="MFD1872409.1"/>
    </source>
</evidence>
<keyword evidence="1" id="KW-0812">Transmembrane</keyword>
<feature type="transmembrane region" description="Helical" evidence="1">
    <location>
        <begin position="174"/>
        <end position="195"/>
    </location>
</feature>
<comment type="caution">
    <text evidence="2">The sequence shown here is derived from an EMBL/GenBank/DDBJ whole genome shotgun (WGS) entry which is preliminary data.</text>
</comment>
<reference evidence="3" key="1">
    <citation type="journal article" date="2019" name="Int. J. Syst. Evol. Microbiol.">
        <title>The Global Catalogue of Microorganisms (GCM) 10K type strain sequencing project: providing services to taxonomists for standard genome sequencing and annotation.</title>
        <authorList>
            <consortium name="The Broad Institute Genomics Platform"/>
            <consortium name="The Broad Institute Genome Sequencing Center for Infectious Disease"/>
            <person name="Wu L."/>
            <person name="Ma J."/>
        </authorList>
    </citation>
    <scope>NUCLEOTIDE SEQUENCE [LARGE SCALE GENOMIC DNA]</scope>
    <source>
        <strain evidence="3">CGMCC 1.15795</strain>
    </source>
</reference>
<evidence type="ECO:0008006" key="4">
    <source>
        <dbReference type="Google" id="ProtNLM"/>
    </source>
</evidence>
<name>A0ABW4QSQ2_9BACT</name>
<keyword evidence="1" id="KW-0472">Membrane</keyword>
<proteinExistence type="predicted"/>
<keyword evidence="3" id="KW-1185">Reference proteome</keyword>
<organism evidence="2 3">
    <name type="scientific">Hymenobacter bucti</name>
    <dbReference type="NCBI Taxonomy" id="1844114"/>
    <lineage>
        <taxon>Bacteria</taxon>
        <taxon>Pseudomonadati</taxon>
        <taxon>Bacteroidota</taxon>
        <taxon>Cytophagia</taxon>
        <taxon>Cytophagales</taxon>
        <taxon>Hymenobacteraceae</taxon>
        <taxon>Hymenobacter</taxon>
    </lineage>
</organism>
<accession>A0ABW4QSQ2</accession>
<protein>
    <recommendedName>
        <fullName evidence="4">ABC transporter permease</fullName>
    </recommendedName>
</protein>
<dbReference type="RefSeq" id="WP_382312827.1">
    <property type="nucleotide sequence ID" value="NZ_JBHUFD010000003.1"/>
</dbReference>
<feature type="transmembrane region" description="Helical" evidence="1">
    <location>
        <begin position="25"/>
        <end position="45"/>
    </location>
</feature>